<dbReference type="Proteomes" id="UP000515158">
    <property type="component" value="Unplaced"/>
</dbReference>
<keyword evidence="1" id="KW-1185">Reference proteome</keyword>
<accession>A0A6P9A058</accession>
<name>A0A6P9A058_THRPL</name>
<sequence>MWFVSKELKEISPPKSSHPRRYCFDSTPSSPAFQLEGRQLSISLHVYGPVEISPHKPQKAPKFFQLSPQVGITRLIVALALVAVATATKTAQRPNPQPVPPPPPSAFRFGHPNKFDTIPPSVRFQQQQQPGSIRFNPSTGNTFTAIRTPTAQTGFVAQASEESPVFAVAPPSDFTVPTQGERGLQNDFQQTFQQGFSQQLQNDAVSNNYGTPKSEASVWAS</sequence>
<dbReference type="InParanoid" id="A0A6P9A058"/>
<dbReference type="RefSeq" id="XP_034250316.1">
    <property type="nucleotide sequence ID" value="XM_034394425.1"/>
</dbReference>
<evidence type="ECO:0000313" key="2">
    <source>
        <dbReference type="RefSeq" id="XP_034250316.1"/>
    </source>
</evidence>
<organism evidence="2">
    <name type="scientific">Thrips palmi</name>
    <name type="common">Melon thrips</name>
    <dbReference type="NCBI Taxonomy" id="161013"/>
    <lineage>
        <taxon>Eukaryota</taxon>
        <taxon>Metazoa</taxon>
        <taxon>Ecdysozoa</taxon>
        <taxon>Arthropoda</taxon>
        <taxon>Hexapoda</taxon>
        <taxon>Insecta</taxon>
        <taxon>Pterygota</taxon>
        <taxon>Neoptera</taxon>
        <taxon>Paraneoptera</taxon>
        <taxon>Thysanoptera</taxon>
        <taxon>Terebrantia</taxon>
        <taxon>Thripoidea</taxon>
        <taxon>Thripidae</taxon>
        <taxon>Thrips</taxon>
    </lineage>
</organism>
<dbReference type="GeneID" id="117650821"/>
<reference evidence="2" key="1">
    <citation type="submission" date="2025-08" db="UniProtKB">
        <authorList>
            <consortium name="RefSeq"/>
        </authorList>
    </citation>
    <scope>IDENTIFICATION</scope>
    <source>
        <tissue evidence="2">Total insect</tissue>
    </source>
</reference>
<proteinExistence type="predicted"/>
<dbReference type="AlphaFoldDB" id="A0A6P9A058"/>
<gene>
    <name evidence="2" type="primary">LOC117650821</name>
</gene>
<dbReference type="KEGG" id="tpal:117650821"/>
<evidence type="ECO:0000313" key="1">
    <source>
        <dbReference type="Proteomes" id="UP000515158"/>
    </source>
</evidence>
<protein>
    <submittedName>
        <fullName evidence="2">Uncharacterized protein LOC117650821</fullName>
    </submittedName>
</protein>